<reference evidence="1" key="1">
    <citation type="submission" date="2024-03" db="EMBL/GenBank/DDBJ databases">
        <title>WGS assembly of Saponaria officinalis var. Norfolk2.</title>
        <authorList>
            <person name="Jenkins J."/>
            <person name="Shu S."/>
            <person name="Grimwood J."/>
            <person name="Barry K."/>
            <person name="Goodstein D."/>
            <person name="Schmutz J."/>
            <person name="Leebens-Mack J."/>
            <person name="Osbourn A."/>
        </authorList>
    </citation>
    <scope>NUCLEOTIDE SEQUENCE [LARGE SCALE GENOMIC DNA]</scope>
    <source>
        <strain evidence="1">JIC</strain>
    </source>
</reference>
<evidence type="ECO:0000313" key="2">
    <source>
        <dbReference type="Proteomes" id="UP001443914"/>
    </source>
</evidence>
<dbReference type="AlphaFoldDB" id="A0AAW1L1F7"/>
<dbReference type="PANTHER" id="PTHR47880:SF1">
    <property type="entry name" value="OS05G0353300 PROTEIN"/>
    <property type="match status" value="1"/>
</dbReference>
<dbReference type="InterPro" id="IPR011990">
    <property type="entry name" value="TPR-like_helical_dom_sf"/>
</dbReference>
<dbReference type="EMBL" id="JBDFQZ010000005">
    <property type="protein sequence ID" value="KAK9727325.1"/>
    <property type="molecule type" value="Genomic_DNA"/>
</dbReference>
<evidence type="ECO:0000313" key="1">
    <source>
        <dbReference type="EMBL" id="KAK9727325.1"/>
    </source>
</evidence>
<proteinExistence type="predicted"/>
<dbReference type="Proteomes" id="UP001443914">
    <property type="component" value="Unassembled WGS sequence"/>
</dbReference>
<organism evidence="1 2">
    <name type="scientific">Saponaria officinalis</name>
    <name type="common">Common soapwort</name>
    <name type="synonym">Lychnis saponaria</name>
    <dbReference type="NCBI Taxonomy" id="3572"/>
    <lineage>
        <taxon>Eukaryota</taxon>
        <taxon>Viridiplantae</taxon>
        <taxon>Streptophyta</taxon>
        <taxon>Embryophyta</taxon>
        <taxon>Tracheophyta</taxon>
        <taxon>Spermatophyta</taxon>
        <taxon>Magnoliopsida</taxon>
        <taxon>eudicotyledons</taxon>
        <taxon>Gunneridae</taxon>
        <taxon>Pentapetalae</taxon>
        <taxon>Caryophyllales</taxon>
        <taxon>Caryophyllaceae</taxon>
        <taxon>Caryophylleae</taxon>
        <taxon>Saponaria</taxon>
    </lineage>
</organism>
<comment type="caution">
    <text evidence="1">The sequence shown here is derived from an EMBL/GenBank/DDBJ whole genome shotgun (WGS) entry which is preliminary data.</text>
</comment>
<sequence length="475" mass="53792">MVSSIAIGYYHYHYLVASTQPSPSARMLSSSSSSGGNNILKLVRKPRRFVLCNSKVLTGEMMSEGLFEAIEELESMTREPSDVLQQMNDRELQLVLLYFSQDGRDSWCALEVFHWLIQENRVDKETMELMVSIMCAWLTNLILSETHVSDIVDLLFEMDCVGLQPTFSMIDKAISIYWDLGKQAQAVSFVQELLTRPIIMSSHDHKEGPAGYLAWKMMEKGNYRDAVKLVIHLRQTGLNPQVYSYLIAMTAVVKELNVVAKALLKLKSFAKGGLVAELDEENIRLVEKFQADLLDEGILLSSWAVQEGNDSVLALVYKKLFAMYICAGRGLEAETQLWKMKLIGKEVERYFYDIVLAICASQRESAAVSRLLTILEATSSSCRKRTLTWLLRGYVKGKNFADAAATVTKMLDLGLRPDHLDRIAILQGLRRSIKQPGNVEAYLGLCKHLSDAELIGPCLVYMYIRRFRLWIVKMI</sequence>
<dbReference type="PANTHER" id="PTHR47880">
    <property type="entry name" value="OS05G0353300 PROTEIN"/>
    <property type="match status" value="1"/>
</dbReference>
<accession>A0AAW1L1F7</accession>
<dbReference type="Gene3D" id="1.25.40.10">
    <property type="entry name" value="Tetratricopeptide repeat domain"/>
    <property type="match status" value="1"/>
</dbReference>
<protein>
    <recommendedName>
        <fullName evidence="3">Pentatricopeptide repeat-containing protein</fullName>
    </recommendedName>
</protein>
<evidence type="ECO:0008006" key="3">
    <source>
        <dbReference type="Google" id="ProtNLM"/>
    </source>
</evidence>
<gene>
    <name evidence="1" type="ORF">RND81_05G273800</name>
</gene>
<name>A0AAW1L1F7_SAPOF</name>
<keyword evidence="2" id="KW-1185">Reference proteome</keyword>